<reference evidence="1" key="2">
    <citation type="submission" date="2015-11" db="EMBL/GenBank/DDBJ databases">
        <authorList>
            <person name="Zhang Y."/>
            <person name="Guo Z."/>
        </authorList>
    </citation>
    <scope>NUCLEOTIDE SEQUENCE</scope>
</reference>
<name>A0A087VZI0_ECHMU</name>
<reference evidence="1" key="1">
    <citation type="journal article" date="2013" name="Nature">
        <title>The genomes of four tapeworm species reveal adaptations to parasitism.</title>
        <authorList>
            <person name="Tsai I.J."/>
            <person name="Zarowiecki M."/>
            <person name="Holroyd N."/>
            <person name="Garciarrubio A."/>
            <person name="Sanchez-Flores A."/>
            <person name="Brooks K.L."/>
            <person name="Tracey A."/>
            <person name="Bobes R.J."/>
            <person name="Fragoso G."/>
            <person name="Sciutto E."/>
            <person name="Aslett M."/>
            <person name="Beasley H."/>
            <person name="Bennett H.M."/>
            <person name="Cai J."/>
            <person name="Camicia F."/>
            <person name="Clark R."/>
            <person name="Cucher M."/>
            <person name="De Silva N."/>
            <person name="Day T.A."/>
            <person name="Deplazes P."/>
            <person name="Estrada K."/>
            <person name="Fernandez C."/>
            <person name="Holland P.W."/>
            <person name="Hou J."/>
            <person name="Hu S."/>
            <person name="Huckvale T."/>
            <person name="Hung S.S."/>
            <person name="Kamenetzky L."/>
            <person name="Keane J.A."/>
            <person name="Kiss F."/>
            <person name="Koziol U."/>
            <person name="Lambert O."/>
            <person name="Liu K."/>
            <person name="Luo X."/>
            <person name="Luo Y."/>
            <person name="Macchiaroli N."/>
            <person name="Nichol S."/>
            <person name="Paps J."/>
            <person name="Parkinson J."/>
            <person name="Pouchkina-Stantcheva N."/>
            <person name="Riddiford N."/>
            <person name="Rosenzvit M."/>
            <person name="Salinas G."/>
            <person name="Wasmuth J.D."/>
            <person name="Zamanian M."/>
            <person name="Zheng Y."/>
            <person name="Cai X."/>
            <person name="Soberon X."/>
            <person name="Olson P.D."/>
            <person name="Laclette J.P."/>
            <person name="Brehm K."/>
            <person name="Berriman M."/>
            <person name="Garciarrubio A."/>
            <person name="Bobes R.J."/>
            <person name="Fragoso G."/>
            <person name="Sanchez-Flores A."/>
            <person name="Estrada K."/>
            <person name="Cevallos M.A."/>
            <person name="Morett E."/>
            <person name="Gonzalez V."/>
            <person name="Portillo T."/>
            <person name="Ochoa-Leyva A."/>
            <person name="Jose M.V."/>
            <person name="Sciutto E."/>
            <person name="Landa A."/>
            <person name="Jimenez L."/>
            <person name="Valdes V."/>
            <person name="Carrero J.C."/>
            <person name="Larralde C."/>
            <person name="Morales-Montor J."/>
            <person name="Limon-Lason J."/>
            <person name="Soberon X."/>
            <person name="Laclette J.P."/>
        </authorList>
    </citation>
    <scope>NUCLEOTIDE SEQUENCE [LARGE SCALE GENOMIC DNA]</scope>
</reference>
<evidence type="ECO:0000313" key="2">
    <source>
        <dbReference type="Proteomes" id="UP000017246"/>
    </source>
</evidence>
<dbReference type="AlphaFoldDB" id="A0A087VZI0"/>
<accession>A0A087VZI0</accession>
<evidence type="ECO:0000313" key="1">
    <source>
        <dbReference type="EMBL" id="CDI97737.1"/>
    </source>
</evidence>
<proteinExistence type="predicted"/>
<dbReference type="Proteomes" id="UP000017246">
    <property type="component" value="Unassembled WGS sequence"/>
</dbReference>
<keyword evidence="2" id="KW-1185">Reference proteome</keyword>
<dbReference type="EMBL" id="LN902846">
    <property type="protein sequence ID" value="CDI97737.1"/>
    <property type="molecule type" value="Genomic_DNA"/>
</dbReference>
<gene>
    <name evidence="1" type="ORF">EmuJ_000153800</name>
</gene>
<sequence>MNWRRLQSNAKYNEVVVITQNLRKLIWTQQAEARMLIATVNVSMPHTCICSRC</sequence>
<protein>
    <submittedName>
        <fullName evidence="1">Uncharacterized protein</fullName>
    </submittedName>
</protein>
<organism evidence="1 2">
    <name type="scientific">Echinococcus multilocularis</name>
    <name type="common">Fox tapeworm</name>
    <dbReference type="NCBI Taxonomy" id="6211"/>
    <lineage>
        <taxon>Eukaryota</taxon>
        <taxon>Metazoa</taxon>
        <taxon>Spiralia</taxon>
        <taxon>Lophotrochozoa</taxon>
        <taxon>Platyhelminthes</taxon>
        <taxon>Cestoda</taxon>
        <taxon>Eucestoda</taxon>
        <taxon>Cyclophyllidea</taxon>
        <taxon>Taeniidae</taxon>
        <taxon>Echinococcus</taxon>
    </lineage>
</organism>